<evidence type="ECO:0000313" key="1">
    <source>
        <dbReference type="EMBL" id="PXY95278.1"/>
    </source>
</evidence>
<dbReference type="RefSeq" id="WP_110443509.1">
    <property type="nucleotide sequence ID" value="NZ_CAMLJH010000017.1"/>
</dbReference>
<dbReference type="EMBL" id="QGLM01000013">
    <property type="protein sequence ID" value="PXY95278.1"/>
    <property type="molecule type" value="Genomic_DNA"/>
</dbReference>
<dbReference type="AlphaFoldDB" id="A0A318N8B8"/>
<organism evidence="1 2">
    <name type="scientific">Frischella perrara</name>
    <dbReference type="NCBI Taxonomy" id="1267021"/>
    <lineage>
        <taxon>Bacteria</taxon>
        <taxon>Pseudomonadati</taxon>
        <taxon>Pseudomonadota</taxon>
        <taxon>Gammaproteobacteria</taxon>
        <taxon>Orbales</taxon>
        <taxon>Orbaceae</taxon>
        <taxon>Frischella</taxon>
    </lineage>
</organism>
<sequence>MKKKLLLAGILLVVGGTYTIASWQVGNQIEAGIDTYLKSELAKIRAEYPDSHVYAELSDYQKGIFSSTVRLKVEFADYNDMNFDDIIKIHHGPFPLYSLTEGDFYPKLAVITYDLDKKHSEDLWEMAGNKPFINLSLTRYFDNTNKIVLKNAAIHQSEGSESIDLSANKMIINYDSTTGLSQTNLLINNFTLIKNDKKIELKDLSLIENSDNMKSVGKLALNLGSLSISNDEYEYDDEYKVERTFKINGLSINLDSLQNNNNISSNLSLLIDSIYFNKQNLGKFKANMDLGFVYDFNNTSEYTLKTNQLSFETMHGSLEADINMKMKTDNLFKNPFSFDSFRNFEFLQTRIELPYNALFSIIARCQNSEKTTISQEDIDQATYQTIPFISMMTARTPFIVIKNDENDFSKNVISSSIYYSPRENKLEINGKSYDPLEFGF</sequence>
<proteinExistence type="predicted"/>
<protein>
    <recommendedName>
        <fullName evidence="3">DUF945 domain-containing protein</fullName>
    </recommendedName>
</protein>
<comment type="caution">
    <text evidence="1">The sequence shown here is derived from an EMBL/GenBank/DDBJ whole genome shotgun (WGS) entry which is preliminary data.</text>
</comment>
<evidence type="ECO:0000313" key="2">
    <source>
        <dbReference type="Proteomes" id="UP000247838"/>
    </source>
</evidence>
<name>A0A318N8B8_FRIPE</name>
<accession>A0A318N8B8</accession>
<gene>
    <name evidence="1" type="ORF">DKK76_05725</name>
</gene>
<reference evidence="1 2" key="1">
    <citation type="submission" date="2018-05" db="EMBL/GenBank/DDBJ databases">
        <title>Reference genomes for bee gut microbiota database.</title>
        <authorList>
            <person name="Ellegaard K.M."/>
        </authorList>
    </citation>
    <scope>NUCLEOTIDE SEQUENCE [LARGE SCALE GENOMIC DNA]</scope>
    <source>
        <strain evidence="1 2">ESL0167</strain>
    </source>
</reference>
<dbReference type="InterPro" id="IPR010352">
    <property type="entry name" value="DUF945"/>
</dbReference>
<dbReference type="Proteomes" id="UP000247838">
    <property type="component" value="Unassembled WGS sequence"/>
</dbReference>
<dbReference type="Pfam" id="PF06097">
    <property type="entry name" value="DUF945"/>
    <property type="match status" value="1"/>
</dbReference>
<evidence type="ECO:0008006" key="3">
    <source>
        <dbReference type="Google" id="ProtNLM"/>
    </source>
</evidence>